<protein>
    <submittedName>
        <fullName evidence="1">Uncharacterized protein</fullName>
    </submittedName>
</protein>
<proteinExistence type="predicted"/>
<reference evidence="1 2" key="1">
    <citation type="submission" date="2024-03" db="EMBL/GenBank/DDBJ databases">
        <title>Mouse gut bacterial collection (mGBC) of GemPharmatech.</title>
        <authorList>
            <person name="He Y."/>
            <person name="Dong L."/>
            <person name="Wu D."/>
            <person name="Gao X."/>
            <person name="Lin Z."/>
        </authorList>
    </citation>
    <scope>NUCLEOTIDE SEQUENCE [LARGE SCALE GENOMIC DNA]</scope>
    <source>
        <strain evidence="1 2">61-15</strain>
    </source>
</reference>
<evidence type="ECO:0000313" key="1">
    <source>
        <dbReference type="EMBL" id="MEY8444433.1"/>
    </source>
</evidence>
<sequence length="184" mass="19851">IFTMAGEQYRYLENQGGGNHLIIRNDSLRGHLPTAQETVLTNWYAGLDSAVQSMVQPVANVFTTAYVRPYDLDWSDPARWQILNLDAFPDIAADISTVNSTGTSRAFALSMADIVRLSGPGRAFTSNGNRAGIGPSWWFLRTRSSTGTALWIVGSGGGLGAWSSQHPNLDDGGVRPALIINPSI</sequence>
<dbReference type="EMBL" id="JBCLSH010000048">
    <property type="protein sequence ID" value="MEY8444433.1"/>
    <property type="molecule type" value="Genomic_DNA"/>
</dbReference>
<keyword evidence="2" id="KW-1185">Reference proteome</keyword>
<dbReference type="Proteomes" id="UP001565283">
    <property type="component" value="Unassembled WGS sequence"/>
</dbReference>
<comment type="caution">
    <text evidence="1">The sequence shown here is derived from an EMBL/GenBank/DDBJ whole genome shotgun (WGS) entry which is preliminary data.</text>
</comment>
<evidence type="ECO:0000313" key="2">
    <source>
        <dbReference type="Proteomes" id="UP001565283"/>
    </source>
</evidence>
<gene>
    <name evidence="1" type="ORF">AALA52_09360</name>
</gene>
<accession>A0ABV4D4H1</accession>
<feature type="non-terminal residue" evidence="1">
    <location>
        <position position="1"/>
    </location>
</feature>
<name>A0ABV4D4H1_9LACT</name>
<organism evidence="1 2">
    <name type="scientific">Lactococcus ileimucosae</name>
    <dbReference type="NCBI Taxonomy" id="2941329"/>
    <lineage>
        <taxon>Bacteria</taxon>
        <taxon>Bacillati</taxon>
        <taxon>Bacillota</taxon>
        <taxon>Bacilli</taxon>
        <taxon>Lactobacillales</taxon>
        <taxon>Streptococcaceae</taxon>
        <taxon>Lactococcus</taxon>
    </lineage>
</organism>